<dbReference type="Proteomes" id="UP001465153">
    <property type="component" value="Unassembled WGS sequence"/>
</dbReference>
<dbReference type="EMBL" id="BAABWN010000005">
    <property type="protein sequence ID" value="GAA6167867.1"/>
    <property type="molecule type" value="Genomic_DNA"/>
</dbReference>
<dbReference type="Pfam" id="PF00501">
    <property type="entry name" value="AMP-binding"/>
    <property type="match status" value="1"/>
</dbReference>
<dbReference type="EC" id="6.2.1.3" evidence="5"/>
<dbReference type="Gene3D" id="3.40.50.12780">
    <property type="entry name" value="N-terminal domain of ligase-like"/>
    <property type="match status" value="1"/>
</dbReference>
<dbReference type="PROSITE" id="PS00455">
    <property type="entry name" value="AMP_BINDING"/>
    <property type="match status" value="1"/>
</dbReference>
<dbReference type="InterPro" id="IPR045851">
    <property type="entry name" value="AMP-bd_C_sf"/>
</dbReference>
<feature type="domain" description="AMP-dependent synthetase/ligase" evidence="8">
    <location>
        <begin position="30"/>
        <end position="414"/>
    </location>
</feature>
<name>A0ABQ0A8D1_9GAMM</name>
<dbReference type="GO" id="GO:0016874">
    <property type="term" value="F:ligase activity"/>
    <property type="evidence" value="ECO:0007669"/>
    <property type="project" value="UniProtKB-KW"/>
</dbReference>
<dbReference type="CDD" id="cd05936">
    <property type="entry name" value="FC-FACS_FadD_like"/>
    <property type="match status" value="1"/>
</dbReference>
<evidence type="ECO:0000256" key="7">
    <source>
        <dbReference type="ARBA" id="ARBA00042773"/>
    </source>
</evidence>
<dbReference type="InterPro" id="IPR025110">
    <property type="entry name" value="AMP-bd_C"/>
</dbReference>
<evidence type="ECO:0000256" key="5">
    <source>
        <dbReference type="ARBA" id="ARBA00026121"/>
    </source>
</evidence>
<organism evidence="10 11">
    <name type="scientific">Sessilibacter corallicola</name>
    <dbReference type="NCBI Taxonomy" id="2904075"/>
    <lineage>
        <taxon>Bacteria</taxon>
        <taxon>Pseudomonadati</taxon>
        <taxon>Pseudomonadota</taxon>
        <taxon>Gammaproteobacteria</taxon>
        <taxon>Cellvibrionales</taxon>
        <taxon>Cellvibrionaceae</taxon>
        <taxon>Sessilibacter</taxon>
    </lineage>
</organism>
<sequence length="555" mass="61140">MVHLPNADVIPTDINKDGLKTLPDVLKYCVDRFPSRPAYTSLGRTIDFTELDKLSAAFAAYLQNETDLSPGDRVAVQLPNIVQYPVVLYGILRAGMVAVNTNPLYTPSEMLHQFKDSGAKALIIHKSMAHKAEEIIKKTDIKSVVVTQVGDLHNIVKRTVINSVVKYVKKMEPGYNLPGSVSLRSALGKYAGKAANKVEVIPGDVAVLQYTGGTTGVSKGAVLTHANIVANILQCKERLDLPNINWAETVISPLPLYHIYAFTVSQLVSMLGGHSVLIPNPRDIPGFVKEMSRWKMTTFVGLNTLFVALCNDEKFKELDFSNLRFTASGGMALFPSTATVWKQVTGCEIVEGYGLTETSPAISFNFPNKTRLGTIGAKLTHTDIRIIDSEGKDVGEGLSGELCVKGPQVMRGYWQREAETKKSFTEDGYFLTGDIVKQDPDGYLRIVDRAKDMIVVSGFNVFPNEVEDVISTHPEVIESAVIGLTSKKNGEMVKAFVVTKNENLTSEDIQQWCSDKLTRYKVPKLVEFVPELPKSNVGKVLRRKLRDNQENTNAA</sequence>
<reference evidence="10 11" key="1">
    <citation type="submission" date="2024-04" db="EMBL/GenBank/DDBJ databases">
        <title>Draft genome sequence of Sessilibacter corallicola NBRC 116591.</title>
        <authorList>
            <person name="Miyakawa T."/>
            <person name="Kusuya Y."/>
            <person name="Miura T."/>
        </authorList>
    </citation>
    <scope>NUCLEOTIDE SEQUENCE [LARGE SCALE GENOMIC DNA]</scope>
    <source>
        <strain evidence="10 11">KU-00831-HH</strain>
    </source>
</reference>
<proteinExistence type="predicted"/>
<dbReference type="RefSeq" id="WP_353302523.1">
    <property type="nucleotide sequence ID" value="NZ_BAABWN010000005.1"/>
</dbReference>
<dbReference type="SUPFAM" id="SSF56801">
    <property type="entry name" value="Acetyl-CoA synthetase-like"/>
    <property type="match status" value="1"/>
</dbReference>
<protein>
    <recommendedName>
        <fullName evidence="6">Long-chain-fatty-acid--CoA ligase</fullName>
        <ecNumber evidence="5">6.2.1.3</ecNumber>
    </recommendedName>
    <alternativeName>
        <fullName evidence="7">Long-chain acyl-CoA synthetase</fullName>
    </alternativeName>
</protein>
<dbReference type="InterPro" id="IPR050237">
    <property type="entry name" value="ATP-dep_AMP-bd_enzyme"/>
</dbReference>
<evidence type="ECO:0000313" key="11">
    <source>
        <dbReference type="Proteomes" id="UP001465153"/>
    </source>
</evidence>
<comment type="subcellular location">
    <subcellularLocation>
        <location evidence="1">Membrane</location>
        <topology evidence="1">Peripheral membrane protein</topology>
    </subcellularLocation>
</comment>
<keyword evidence="3 10" id="KW-0436">Ligase</keyword>
<evidence type="ECO:0000256" key="6">
    <source>
        <dbReference type="ARBA" id="ARBA00039545"/>
    </source>
</evidence>
<evidence type="ECO:0000259" key="8">
    <source>
        <dbReference type="Pfam" id="PF00501"/>
    </source>
</evidence>
<dbReference type="Gene3D" id="3.30.300.30">
    <property type="match status" value="1"/>
</dbReference>
<keyword evidence="4" id="KW-0472">Membrane</keyword>
<dbReference type="PANTHER" id="PTHR43767:SF8">
    <property type="entry name" value="LONG-CHAIN-FATTY-ACID--COA LIGASE"/>
    <property type="match status" value="1"/>
</dbReference>
<dbReference type="PANTHER" id="PTHR43767">
    <property type="entry name" value="LONG-CHAIN-FATTY-ACID--COA LIGASE"/>
    <property type="match status" value="1"/>
</dbReference>
<evidence type="ECO:0000256" key="2">
    <source>
        <dbReference type="ARBA" id="ARBA00005005"/>
    </source>
</evidence>
<dbReference type="Pfam" id="PF13193">
    <property type="entry name" value="AMP-binding_C"/>
    <property type="match status" value="1"/>
</dbReference>
<feature type="domain" description="AMP-binding enzyme C-terminal" evidence="9">
    <location>
        <begin position="465"/>
        <end position="539"/>
    </location>
</feature>
<evidence type="ECO:0000256" key="4">
    <source>
        <dbReference type="ARBA" id="ARBA00023136"/>
    </source>
</evidence>
<dbReference type="InterPro" id="IPR020845">
    <property type="entry name" value="AMP-binding_CS"/>
</dbReference>
<evidence type="ECO:0000256" key="1">
    <source>
        <dbReference type="ARBA" id="ARBA00004170"/>
    </source>
</evidence>
<comment type="pathway">
    <text evidence="2">Lipid metabolism; fatty acid beta-oxidation.</text>
</comment>
<accession>A0ABQ0A8D1</accession>
<dbReference type="InterPro" id="IPR000873">
    <property type="entry name" value="AMP-dep_synth/lig_dom"/>
</dbReference>
<keyword evidence="11" id="KW-1185">Reference proteome</keyword>
<comment type="caution">
    <text evidence="10">The sequence shown here is derived from an EMBL/GenBank/DDBJ whole genome shotgun (WGS) entry which is preliminary data.</text>
</comment>
<evidence type="ECO:0000256" key="3">
    <source>
        <dbReference type="ARBA" id="ARBA00022598"/>
    </source>
</evidence>
<gene>
    <name evidence="10" type="primary">fadD1_1</name>
    <name evidence="10" type="ORF">NBRC116591_16780</name>
</gene>
<evidence type="ECO:0000259" key="9">
    <source>
        <dbReference type="Pfam" id="PF13193"/>
    </source>
</evidence>
<evidence type="ECO:0000313" key="10">
    <source>
        <dbReference type="EMBL" id="GAA6167867.1"/>
    </source>
</evidence>
<dbReference type="InterPro" id="IPR042099">
    <property type="entry name" value="ANL_N_sf"/>
</dbReference>